<dbReference type="EMBL" id="JACGCM010000427">
    <property type="protein sequence ID" value="KAF6172516.1"/>
    <property type="molecule type" value="Genomic_DNA"/>
</dbReference>
<keyword evidence="3" id="KW-1185">Reference proteome</keyword>
<dbReference type="Pfam" id="PF02519">
    <property type="entry name" value="Auxin_inducible"/>
    <property type="match status" value="1"/>
</dbReference>
<proteinExistence type="inferred from homology"/>
<comment type="similarity">
    <text evidence="1">Belongs to the ARG7 family.</text>
</comment>
<dbReference type="GO" id="GO:0009733">
    <property type="term" value="P:response to auxin"/>
    <property type="evidence" value="ECO:0007669"/>
    <property type="project" value="InterPro"/>
</dbReference>
<gene>
    <name evidence="2" type="ORF">GIB67_007029</name>
</gene>
<dbReference type="InterPro" id="IPR003676">
    <property type="entry name" value="SAUR_fam"/>
</dbReference>
<sequence length="110" mass="12784">MEWEFLKVRLKMKSSGLIKMVRRWQKSPSSTICKGHFVVYVEDGMRFKVPLSFLNRPIFKELFKISAEKFGLPRDGPIRLPCDASFMAYVVSILQRHPPKEVEKALVISL</sequence>
<evidence type="ECO:0000256" key="1">
    <source>
        <dbReference type="ARBA" id="ARBA00006974"/>
    </source>
</evidence>
<dbReference type="OrthoDB" id="1936278at2759"/>
<accession>A0A7J7NZA0</accession>
<protein>
    <recommendedName>
        <fullName evidence="4">Small auxin up regulated protein</fullName>
    </recommendedName>
</protein>
<name>A0A7J7NZA0_9MAGN</name>
<reference evidence="2 3" key="1">
    <citation type="journal article" date="2020" name="IScience">
        <title>Genome Sequencing of the Endangered Kingdonia uniflora (Circaeasteraceae, Ranunculales) Reveals Potential Mechanisms of Evolutionary Specialization.</title>
        <authorList>
            <person name="Sun Y."/>
            <person name="Deng T."/>
            <person name="Zhang A."/>
            <person name="Moore M.J."/>
            <person name="Landis J.B."/>
            <person name="Lin N."/>
            <person name="Zhang H."/>
            <person name="Zhang X."/>
            <person name="Huang J."/>
            <person name="Zhang X."/>
            <person name="Sun H."/>
            <person name="Wang H."/>
        </authorList>
    </citation>
    <scope>NUCLEOTIDE SEQUENCE [LARGE SCALE GENOMIC DNA]</scope>
    <source>
        <strain evidence="2">TB1705</strain>
        <tissue evidence="2">Leaf</tissue>
    </source>
</reference>
<dbReference type="Proteomes" id="UP000541444">
    <property type="component" value="Unassembled WGS sequence"/>
</dbReference>
<organism evidence="2 3">
    <name type="scientific">Kingdonia uniflora</name>
    <dbReference type="NCBI Taxonomy" id="39325"/>
    <lineage>
        <taxon>Eukaryota</taxon>
        <taxon>Viridiplantae</taxon>
        <taxon>Streptophyta</taxon>
        <taxon>Embryophyta</taxon>
        <taxon>Tracheophyta</taxon>
        <taxon>Spermatophyta</taxon>
        <taxon>Magnoliopsida</taxon>
        <taxon>Ranunculales</taxon>
        <taxon>Circaeasteraceae</taxon>
        <taxon>Kingdonia</taxon>
    </lineage>
</organism>
<comment type="caution">
    <text evidence="2">The sequence shown here is derived from an EMBL/GenBank/DDBJ whole genome shotgun (WGS) entry which is preliminary data.</text>
</comment>
<evidence type="ECO:0000313" key="2">
    <source>
        <dbReference type="EMBL" id="KAF6172516.1"/>
    </source>
</evidence>
<dbReference type="AlphaFoldDB" id="A0A7J7NZA0"/>
<evidence type="ECO:0000313" key="3">
    <source>
        <dbReference type="Proteomes" id="UP000541444"/>
    </source>
</evidence>
<dbReference type="PANTHER" id="PTHR31175:SF82">
    <property type="entry name" value="AUXIN-RESPONSIVE PROTEIN SAUR65"/>
    <property type="match status" value="1"/>
</dbReference>
<dbReference type="PANTHER" id="PTHR31175">
    <property type="entry name" value="AUXIN-RESPONSIVE FAMILY PROTEIN"/>
    <property type="match status" value="1"/>
</dbReference>
<evidence type="ECO:0008006" key="4">
    <source>
        <dbReference type="Google" id="ProtNLM"/>
    </source>
</evidence>